<dbReference type="EMBL" id="LCLU01000010">
    <property type="protein sequence ID" value="KKU22554.1"/>
    <property type="molecule type" value="Genomic_DNA"/>
</dbReference>
<accession>A0A0G1NPF2</accession>
<gene>
    <name evidence="1" type="ORF">UX33_C0010G0001</name>
</gene>
<evidence type="ECO:0000313" key="1">
    <source>
        <dbReference type="EMBL" id="KKU22554.1"/>
    </source>
</evidence>
<feature type="non-terminal residue" evidence="1">
    <location>
        <position position="1"/>
    </location>
</feature>
<dbReference type="AlphaFoldDB" id="A0A0G1NPF2"/>
<sequence>LRGGGGADSFVQFPLEKGSRKVYNYSTIKKAPKIGAFLMVPRERLELS</sequence>
<organism evidence="1 2">
    <name type="scientific">Candidatus Azambacteria bacterium GW2011_GWC1_46_13</name>
    <dbReference type="NCBI Taxonomy" id="1618619"/>
    <lineage>
        <taxon>Bacteria</taxon>
        <taxon>Candidatus Azamiibacteriota</taxon>
    </lineage>
</organism>
<evidence type="ECO:0000313" key="2">
    <source>
        <dbReference type="Proteomes" id="UP000034569"/>
    </source>
</evidence>
<name>A0A0G1NPF2_9BACT</name>
<comment type="caution">
    <text evidence="1">The sequence shown here is derived from an EMBL/GenBank/DDBJ whole genome shotgun (WGS) entry which is preliminary data.</text>
</comment>
<reference evidence="1 2" key="1">
    <citation type="journal article" date="2015" name="Nature">
        <title>rRNA introns, odd ribosomes, and small enigmatic genomes across a large radiation of phyla.</title>
        <authorList>
            <person name="Brown C.T."/>
            <person name="Hug L.A."/>
            <person name="Thomas B.C."/>
            <person name="Sharon I."/>
            <person name="Castelle C.J."/>
            <person name="Singh A."/>
            <person name="Wilkins M.J."/>
            <person name="Williams K.H."/>
            <person name="Banfield J.F."/>
        </authorList>
    </citation>
    <scope>NUCLEOTIDE SEQUENCE [LARGE SCALE GENOMIC DNA]</scope>
</reference>
<dbReference type="Proteomes" id="UP000034569">
    <property type="component" value="Unassembled WGS sequence"/>
</dbReference>
<protein>
    <submittedName>
        <fullName evidence="1">Uncharacterized protein</fullName>
    </submittedName>
</protein>
<proteinExistence type="predicted"/>